<dbReference type="OrthoDB" id="21573at2759"/>
<dbReference type="SUPFAM" id="SSF55200">
    <property type="entry name" value="Translation initiation factor IF3, C-terminal domain"/>
    <property type="match status" value="1"/>
</dbReference>
<sequence>MHAAHLLTAKQALYRVFVLPFSLHYPPQSTVKLPLTVSRPLYPRIYRQCRPYAKYRPPIQRSQPYNEEIQSQYVCLVDVDGKLGPAVTLFDALRGFNRETHELVQVSQTPAAEPGTNQTNHPTPICKVISKDELRASERAKAKPKKSPDQSSKELEINWAIDRHDLQHRLKRLGEFLDQGRRVEVLLARKKSGRQATREEAEDLVNSLREKCEDVGGKESKPMEGRMGLMAKLHFEGVKGGK</sequence>
<gene>
    <name evidence="5" type="ORF">EV356DRAFT_531159</name>
</gene>
<keyword evidence="2" id="KW-0396">Initiation factor</keyword>
<dbReference type="PANTHER" id="PTHR10938">
    <property type="entry name" value="TRANSLATION INITIATION FACTOR IF-3"/>
    <property type="match status" value="1"/>
</dbReference>
<dbReference type="InterPro" id="IPR019815">
    <property type="entry name" value="Translation_initiation_fac_3_C"/>
</dbReference>
<dbReference type="AlphaFoldDB" id="A0A6A6HDM1"/>
<dbReference type="Proteomes" id="UP000800092">
    <property type="component" value="Unassembled WGS sequence"/>
</dbReference>
<dbReference type="Gene3D" id="3.10.20.80">
    <property type="entry name" value="Translation initiation factor 3 (IF-3), N-terminal domain"/>
    <property type="match status" value="1"/>
</dbReference>
<evidence type="ECO:0000259" key="4">
    <source>
        <dbReference type="Pfam" id="PF00707"/>
    </source>
</evidence>
<dbReference type="EMBL" id="ML991786">
    <property type="protein sequence ID" value="KAF2236224.1"/>
    <property type="molecule type" value="Genomic_DNA"/>
</dbReference>
<organism evidence="5 6">
    <name type="scientific">Viridothelium virens</name>
    <name type="common">Speckled blister lichen</name>
    <name type="synonym">Trypethelium virens</name>
    <dbReference type="NCBI Taxonomy" id="1048519"/>
    <lineage>
        <taxon>Eukaryota</taxon>
        <taxon>Fungi</taxon>
        <taxon>Dikarya</taxon>
        <taxon>Ascomycota</taxon>
        <taxon>Pezizomycotina</taxon>
        <taxon>Dothideomycetes</taxon>
        <taxon>Dothideomycetes incertae sedis</taxon>
        <taxon>Trypetheliales</taxon>
        <taxon>Trypetheliaceae</taxon>
        <taxon>Viridothelium</taxon>
    </lineage>
</organism>
<dbReference type="GO" id="GO:0005739">
    <property type="term" value="C:mitochondrion"/>
    <property type="evidence" value="ECO:0007669"/>
    <property type="project" value="TreeGrafter"/>
</dbReference>
<dbReference type="Gene3D" id="3.30.110.10">
    <property type="entry name" value="Translation initiation factor 3 (IF-3), C-terminal domain"/>
    <property type="match status" value="1"/>
</dbReference>
<keyword evidence="6" id="KW-1185">Reference proteome</keyword>
<evidence type="ECO:0000256" key="3">
    <source>
        <dbReference type="ARBA" id="ARBA00022917"/>
    </source>
</evidence>
<dbReference type="InterPro" id="IPR001288">
    <property type="entry name" value="Translation_initiation_fac_3"/>
</dbReference>
<proteinExistence type="inferred from homology"/>
<evidence type="ECO:0000256" key="1">
    <source>
        <dbReference type="ARBA" id="ARBA00005439"/>
    </source>
</evidence>
<dbReference type="GO" id="GO:0003743">
    <property type="term" value="F:translation initiation factor activity"/>
    <property type="evidence" value="ECO:0007669"/>
    <property type="project" value="UniProtKB-KW"/>
</dbReference>
<evidence type="ECO:0000313" key="6">
    <source>
        <dbReference type="Proteomes" id="UP000800092"/>
    </source>
</evidence>
<comment type="similarity">
    <text evidence="1">Belongs to the IF-3 family.</text>
</comment>
<feature type="domain" description="Translation initiation factor 3 C-terminal" evidence="4">
    <location>
        <begin position="152"/>
        <end position="230"/>
    </location>
</feature>
<dbReference type="InterPro" id="IPR036788">
    <property type="entry name" value="T_IF-3_C_sf"/>
</dbReference>
<protein>
    <recommendedName>
        <fullName evidence="4">Translation initiation factor 3 C-terminal domain-containing protein</fullName>
    </recommendedName>
</protein>
<dbReference type="Pfam" id="PF00707">
    <property type="entry name" value="IF3_C"/>
    <property type="match status" value="1"/>
</dbReference>
<reference evidence="5" key="1">
    <citation type="journal article" date="2020" name="Stud. Mycol.">
        <title>101 Dothideomycetes genomes: a test case for predicting lifestyles and emergence of pathogens.</title>
        <authorList>
            <person name="Haridas S."/>
            <person name="Albert R."/>
            <person name="Binder M."/>
            <person name="Bloem J."/>
            <person name="Labutti K."/>
            <person name="Salamov A."/>
            <person name="Andreopoulos B."/>
            <person name="Baker S."/>
            <person name="Barry K."/>
            <person name="Bills G."/>
            <person name="Bluhm B."/>
            <person name="Cannon C."/>
            <person name="Castanera R."/>
            <person name="Culley D."/>
            <person name="Daum C."/>
            <person name="Ezra D."/>
            <person name="Gonzalez J."/>
            <person name="Henrissat B."/>
            <person name="Kuo A."/>
            <person name="Liang C."/>
            <person name="Lipzen A."/>
            <person name="Lutzoni F."/>
            <person name="Magnuson J."/>
            <person name="Mondo S."/>
            <person name="Nolan M."/>
            <person name="Ohm R."/>
            <person name="Pangilinan J."/>
            <person name="Park H.-J."/>
            <person name="Ramirez L."/>
            <person name="Alfaro M."/>
            <person name="Sun H."/>
            <person name="Tritt A."/>
            <person name="Yoshinaga Y."/>
            <person name="Zwiers L.-H."/>
            <person name="Turgeon B."/>
            <person name="Goodwin S."/>
            <person name="Spatafora J."/>
            <person name="Crous P."/>
            <person name="Grigoriev I."/>
        </authorList>
    </citation>
    <scope>NUCLEOTIDE SEQUENCE</scope>
    <source>
        <strain evidence="5">Tuck. ex Michener</strain>
    </source>
</reference>
<evidence type="ECO:0000256" key="2">
    <source>
        <dbReference type="ARBA" id="ARBA00022540"/>
    </source>
</evidence>
<dbReference type="GO" id="GO:0032790">
    <property type="term" value="P:ribosome disassembly"/>
    <property type="evidence" value="ECO:0007669"/>
    <property type="project" value="TreeGrafter"/>
</dbReference>
<accession>A0A6A6HDM1</accession>
<dbReference type="GO" id="GO:0070124">
    <property type="term" value="P:mitochondrial translational initiation"/>
    <property type="evidence" value="ECO:0007669"/>
    <property type="project" value="TreeGrafter"/>
</dbReference>
<keyword evidence="3" id="KW-0648">Protein biosynthesis</keyword>
<evidence type="ECO:0000313" key="5">
    <source>
        <dbReference type="EMBL" id="KAF2236224.1"/>
    </source>
</evidence>
<name>A0A6A6HDM1_VIRVR</name>
<dbReference type="GO" id="GO:0043022">
    <property type="term" value="F:ribosome binding"/>
    <property type="evidence" value="ECO:0007669"/>
    <property type="project" value="TreeGrafter"/>
</dbReference>
<dbReference type="PANTHER" id="PTHR10938:SF0">
    <property type="entry name" value="TRANSLATION INITIATION FACTOR IF-3, MITOCHONDRIAL"/>
    <property type="match status" value="1"/>
</dbReference>
<dbReference type="InterPro" id="IPR036787">
    <property type="entry name" value="T_IF-3_N_sf"/>
</dbReference>